<evidence type="ECO:0000313" key="2">
    <source>
        <dbReference type="EMBL" id="OBZ78334.1"/>
    </source>
</evidence>
<dbReference type="STRING" id="5627.A0A1C7MTR1"/>
<evidence type="ECO:0000313" key="3">
    <source>
        <dbReference type="Proteomes" id="UP000092993"/>
    </source>
</evidence>
<dbReference type="PANTHER" id="PTHR12774">
    <property type="entry name" value="PEROXISOMAL BIOGENESIS FACTOR 19"/>
    <property type="match status" value="1"/>
</dbReference>
<organism evidence="2 3">
    <name type="scientific">Grifola frondosa</name>
    <name type="common">Maitake</name>
    <name type="synonym">Polyporus frondosus</name>
    <dbReference type="NCBI Taxonomy" id="5627"/>
    <lineage>
        <taxon>Eukaryota</taxon>
        <taxon>Fungi</taxon>
        <taxon>Dikarya</taxon>
        <taxon>Basidiomycota</taxon>
        <taxon>Agaricomycotina</taxon>
        <taxon>Agaricomycetes</taxon>
        <taxon>Polyporales</taxon>
        <taxon>Grifolaceae</taxon>
        <taxon>Grifola</taxon>
    </lineage>
</organism>
<dbReference type="EMBL" id="LUGG01000002">
    <property type="protein sequence ID" value="OBZ78334.1"/>
    <property type="molecule type" value="Genomic_DNA"/>
</dbReference>
<feature type="region of interest" description="Disordered" evidence="1">
    <location>
        <begin position="138"/>
        <end position="195"/>
    </location>
</feature>
<feature type="compositionally biased region" description="Acidic residues" evidence="1">
    <location>
        <begin position="12"/>
        <end position="23"/>
    </location>
</feature>
<dbReference type="OrthoDB" id="21292at2759"/>
<protein>
    <submittedName>
        <fullName evidence="2">Peroxisome biogenesis protein 19-1</fullName>
    </submittedName>
</protein>
<dbReference type="AlphaFoldDB" id="A0A1C7MTR1"/>
<feature type="region of interest" description="Disordered" evidence="1">
    <location>
        <begin position="1"/>
        <end position="120"/>
    </location>
</feature>
<dbReference type="PANTHER" id="PTHR12774:SF2">
    <property type="entry name" value="PEROXISOMAL BIOGENESIS FACTOR 19"/>
    <property type="match status" value="1"/>
</dbReference>
<sequence>MSAPPKTRVNDVDDDLDDLDDVLEQFTPAPAKSQAPVQPALAASSSSSVPAPKDGTASQPRLAKTNSFSLEGLDMTDDFTRELTRGMESLMREISNESGIPAEGTGEAEDPEQEMERQKAFKAAWEAMLIESMNGTLSADDLAGAPKTDREAKNVDANTSPSGGGGTFQSSIQKAMEKLKESDSNLQADASTSGAESLEALLSQLSGELGEGESEEELHTLLDSMMSQLMSKEVLYEPLKELHEKFPSYLKENASKLSAEDKKRYDLQYIVVTKIVAVFDDPTYSDEDMQKGIKVVELMQEMQSHGSPPSEIMGPLPPGLDVGPDGMPKLPEGCTIA</sequence>
<proteinExistence type="predicted"/>
<dbReference type="InterPro" id="IPR038322">
    <property type="entry name" value="Pex19_C_sf"/>
</dbReference>
<feature type="compositionally biased region" description="Polar residues" evidence="1">
    <location>
        <begin position="56"/>
        <end position="69"/>
    </location>
</feature>
<feature type="compositionally biased region" description="Basic and acidic residues" evidence="1">
    <location>
        <begin position="78"/>
        <end position="95"/>
    </location>
</feature>
<dbReference type="GO" id="GO:0033328">
    <property type="term" value="F:peroxisome membrane targeting sequence binding"/>
    <property type="evidence" value="ECO:0007669"/>
    <property type="project" value="TreeGrafter"/>
</dbReference>
<dbReference type="GO" id="GO:0045046">
    <property type="term" value="P:protein import into peroxisome membrane"/>
    <property type="evidence" value="ECO:0007669"/>
    <property type="project" value="TreeGrafter"/>
</dbReference>
<dbReference type="GO" id="GO:0005778">
    <property type="term" value="C:peroxisomal membrane"/>
    <property type="evidence" value="ECO:0007669"/>
    <property type="project" value="TreeGrafter"/>
</dbReference>
<evidence type="ECO:0000256" key="1">
    <source>
        <dbReference type="SAM" id="MobiDB-lite"/>
    </source>
</evidence>
<dbReference type="Pfam" id="PF04614">
    <property type="entry name" value="Pex19"/>
    <property type="match status" value="1"/>
</dbReference>
<accession>A0A1C7MTR1</accession>
<gene>
    <name evidence="2" type="primary">PEX19-1</name>
    <name evidence="2" type="ORF">A0H81_01685</name>
</gene>
<name>A0A1C7MTR1_GRIFR</name>
<feature type="compositionally biased region" description="Low complexity" evidence="1">
    <location>
        <begin position="33"/>
        <end position="52"/>
    </location>
</feature>
<dbReference type="Proteomes" id="UP000092993">
    <property type="component" value="Unassembled WGS sequence"/>
</dbReference>
<keyword evidence="3" id="KW-1185">Reference proteome</keyword>
<reference evidence="2 3" key="1">
    <citation type="submission" date="2016-03" db="EMBL/GenBank/DDBJ databases">
        <title>Whole genome sequencing of Grifola frondosa 9006-11.</title>
        <authorList>
            <person name="Min B."/>
            <person name="Park H."/>
            <person name="Kim J.-G."/>
            <person name="Cho H."/>
            <person name="Oh Y.-L."/>
            <person name="Kong W.-S."/>
            <person name="Choi I.-G."/>
        </authorList>
    </citation>
    <scope>NUCLEOTIDE SEQUENCE [LARGE SCALE GENOMIC DNA]</scope>
    <source>
        <strain evidence="2 3">9006-11</strain>
    </source>
</reference>
<dbReference type="OMA" id="YEPMKEM"/>
<dbReference type="InterPro" id="IPR006708">
    <property type="entry name" value="Pex19"/>
</dbReference>
<dbReference type="Gene3D" id="1.20.120.900">
    <property type="entry name" value="Pex19, mPTS binding domain"/>
    <property type="match status" value="1"/>
</dbReference>
<comment type="caution">
    <text evidence="2">The sequence shown here is derived from an EMBL/GenBank/DDBJ whole genome shotgun (WGS) entry which is preliminary data.</text>
</comment>